<dbReference type="GO" id="GO:0005743">
    <property type="term" value="C:mitochondrial inner membrane"/>
    <property type="evidence" value="ECO:0007669"/>
    <property type="project" value="UniProtKB-SubCell"/>
</dbReference>
<feature type="transmembrane region" description="Helical" evidence="12">
    <location>
        <begin position="72"/>
        <end position="96"/>
    </location>
</feature>
<feature type="transmembrane region" description="Helical" evidence="12">
    <location>
        <begin position="129"/>
        <end position="148"/>
    </location>
</feature>
<dbReference type="InterPro" id="IPR045083">
    <property type="entry name" value="ATP_synth_F0_asu_bact/mt"/>
</dbReference>
<evidence type="ECO:0000256" key="12">
    <source>
        <dbReference type="SAM" id="Phobius"/>
    </source>
</evidence>
<dbReference type="InterPro" id="IPR000568">
    <property type="entry name" value="ATP_synth_F0_asu"/>
</dbReference>
<accession>A0A0S2IAG0</accession>
<name>A0A0S2IAG0_9CNID</name>
<gene>
    <name evidence="13" type="primary">atp6</name>
</gene>
<evidence type="ECO:0000313" key="13">
    <source>
        <dbReference type="EMBL" id="ALO20708.1"/>
    </source>
</evidence>
<evidence type="ECO:0000256" key="11">
    <source>
        <dbReference type="RuleBase" id="RU004450"/>
    </source>
</evidence>
<dbReference type="InterPro" id="IPR035908">
    <property type="entry name" value="F0_ATP_A_sf"/>
</dbReference>
<organism evidence="13">
    <name type="scientific">Liriope tetraphylla</name>
    <dbReference type="NCBI Taxonomy" id="37524"/>
    <lineage>
        <taxon>Eukaryota</taxon>
        <taxon>Metazoa</taxon>
        <taxon>Cnidaria</taxon>
        <taxon>Hydrozoa</taxon>
        <taxon>Trachylinae</taxon>
        <taxon>Limnomedusae</taxon>
        <taxon>Geryoniidae</taxon>
        <taxon>Liriope</taxon>
    </lineage>
</organism>
<dbReference type="HAMAP" id="MF_01393">
    <property type="entry name" value="ATP_synth_a_bact"/>
    <property type="match status" value="1"/>
</dbReference>
<dbReference type="InterPro" id="IPR023011">
    <property type="entry name" value="ATP_synth_F0_asu_AS"/>
</dbReference>
<dbReference type="Gene3D" id="1.20.120.220">
    <property type="entry name" value="ATP synthase, F0 complex, subunit A"/>
    <property type="match status" value="1"/>
</dbReference>
<sequence length="234" mass="26465">MASYFDQFNIIGLVSYYFTNTSLAMMFTILVCWFLFKNDSIIPSRWQSVIEIVYEHFIEMVRDSLGPNGYKFFPFIFSLFLFIASLNVLGLFPYIFSSTAHIIFTFGFSFTIIIAITVMGLLKFRLDFFSLFMPTGAPLALAPLLVIVETISHIFKAISLGVRLAANISAGHLLFAILASFGFQMIMNSYYMLSLFPILIMVFITILEIAVSLIQAYVFSLLTTIYLGDALALH</sequence>
<dbReference type="CDD" id="cd00310">
    <property type="entry name" value="ATP-synt_Fo_a_6"/>
    <property type="match status" value="1"/>
</dbReference>
<evidence type="ECO:0000256" key="6">
    <source>
        <dbReference type="ARBA" id="ARBA00022781"/>
    </source>
</evidence>
<evidence type="ECO:0000256" key="5">
    <source>
        <dbReference type="ARBA" id="ARBA00022692"/>
    </source>
</evidence>
<evidence type="ECO:0000256" key="7">
    <source>
        <dbReference type="ARBA" id="ARBA00022989"/>
    </source>
</evidence>
<keyword evidence="8" id="KW-0406">Ion transport</keyword>
<keyword evidence="13" id="KW-0496">Mitochondrion</keyword>
<dbReference type="PANTHER" id="PTHR11410:SF0">
    <property type="entry name" value="ATP SYNTHASE SUBUNIT A"/>
    <property type="match status" value="1"/>
</dbReference>
<dbReference type="AlphaFoldDB" id="A0A0S2IAG0"/>
<dbReference type="GO" id="GO:0045259">
    <property type="term" value="C:proton-transporting ATP synthase complex"/>
    <property type="evidence" value="ECO:0007669"/>
    <property type="project" value="UniProtKB-KW"/>
</dbReference>
<dbReference type="PANTHER" id="PTHR11410">
    <property type="entry name" value="ATP SYNTHASE SUBUNIT A"/>
    <property type="match status" value="1"/>
</dbReference>
<comment type="subcellular location">
    <subcellularLocation>
        <location evidence="1">Membrane</location>
        <topology evidence="1">Multi-pass membrane protein</topology>
    </subcellularLocation>
    <subcellularLocation>
        <location evidence="11">Mitochondrion inner membrane</location>
        <topology evidence="11">Multi-pass membrane protein</topology>
    </subcellularLocation>
</comment>
<comment type="similarity">
    <text evidence="2">Belongs to the ATPase A chain family.</text>
</comment>
<evidence type="ECO:0000256" key="1">
    <source>
        <dbReference type="ARBA" id="ARBA00004141"/>
    </source>
</evidence>
<geneLocation type="mitochondrion" evidence="13"/>
<evidence type="ECO:0000256" key="10">
    <source>
        <dbReference type="ARBA" id="ARBA00023310"/>
    </source>
</evidence>
<keyword evidence="4" id="KW-0138">CF(0)</keyword>
<feature type="transmembrane region" description="Helical" evidence="12">
    <location>
        <begin position="14"/>
        <end position="36"/>
    </location>
</feature>
<dbReference type="NCBIfam" id="TIGR01131">
    <property type="entry name" value="ATP_synt_6_or_A"/>
    <property type="match status" value="1"/>
</dbReference>
<dbReference type="GO" id="GO:0046933">
    <property type="term" value="F:proton-transporting ATP synthase activity, rotational mechanism"/>
    <property type="evidence" value="ECO:0007669"/>
    <property type="project" value="TreeGrafter"/>
</dbReference>
<dbReference type="Pfam" id="PF00119">
    <property type="entry name" value="ATP-synt_A"/>
    <property type="match status" value="1"/>
</dbReference>
<protein>
    <recommendedName>
        <fullName evidence="11">ATP synthase subunit a</fullName>
    </recommendedName>
</protein>
<dbReference type="PROSITE" id="PS00449">
    <property type="entry name" value="ATPASE_A"/>
    <property type="match status" value="1"/>
</dbReference>
<keyword evidence="9 12" id="KW-0472">Membrane</keyword>
<keyword evidence="6" id="KW-0375">Hydrogen ion transport</keyword>
<reference evidence="13" key="1">
    <citation type="journal article" date="2015" name="PeerJ">
        <title>Phylogenetic analysis of higher-level relationships within Hydroidolina (Cnidaria: Hydrozoa) using mitochondrial genome data and insight into their mitochondrial transcription.</title>
        <authorList>
            <person name="Kayal E."/>
            <person name="Bentlage B."/>
            <person name="Cartwright P."/>
            <person name="Yanagihara A.A."/>
            <person name="Lindsay D.J."/>
            <person name="Hopcroft R.R."/>
            <person name="Collins A.G."/>
        </authorList>
    </citation>
    <scope>NUCLEOTIDE SEQUENCE</scope>
</reference>
<keyword evidence="3" id="KW-0813">Transport</keyword>
<feature type="transmembrane region" description="Helical" evidence="12">
    <location>
        <begin position="190"/>
        <end position="210"/>
    </location>
</feature>
<evidence type="ECO:0000256" key="2">
    <source>
        <dbReference type="ARBA" id="ARBA00006810"/>
    </source>
</evidence>
<dbReference type="EMBL" id="KT809327">
    <property type="protein sequence ID" value="ALO20708.1"/>
    <property type="molecule type" value="Genomic_DNA"/>
</dbReference>
<proteinExistence type="inferred from homology"/>
<feature type="transmembrane region" description="Helical" evidence="12">
    <location>
        <begin position="160"/>
        <end position="183"/>
    </location>
</feature>
<keyword evidence="10" id="KW-0066">ATP synthesis</keyword>
<feature type="transmembrane region" description="Helical" evidence="12">
    <location>
        <begin position="102"/>
        <end position="122"/>
    </location>
</feature>
<evidence type="ECO:0000256" key="9">
    <source>
        <dbReference type="ARBA" id="ARBA00023136"/>
    </source>
</evidence>
<keyword evidence="7 12" id="KW-1133">Transmembrane helix</keyword>
<evidence type="ECO:0000256" key="4">
    <source>
        <dbReference type="ARBA" id="ARBA00022547"/>
    </source>
</evidence>
<dbReference type="SUPFAM" id="SSF81336">
    <property type="entry name" value="F1F0 ATP synthase subunit A"/>
    <property type="match status" value="1"/>
</dbReference>
<dbReference type="PRINTS" id="PR00123">
    <property type="entry name" value="ATPASEA"/>
</dbReference>
<evidence type="ECO:0000256" key="8">
    <source>
        <dbReference type="ARBA" id="ARBA00023065"/>
    </source>
</evidence>
<keyword evidence="5 12" id="KW-0812">Transmembrane</keyword>
<evidence type="ECO:0000256" key="3">
    <source>
        <dbReference type="ARBA" id="ARBA00022448"/>
    </source>
</evidence>